<evidence type="ECO:0000313" key="4">
    <source>
        <dbReference type="Proteomes" id="UP000006671"/>
    </source>
</evidence>
<feature type="region of interest" description="Disordered" evidence="1">
    <location>
        <begin position="36"/>
        <end position="59"/>
    </location>
</feature>
<dbReference type="AlphaFoldDB" id="D2W1L4"/>
<dbReference type="EMBL" id="GG738922">
    <property type="protein sequence ID" value="EFC37065.1"/>
    <property type="molecule type" value="Genomic_DNA"/>
</dbReference>
<dbReference type="RefSeq" id="XP_002669809.1">
    <property type="nucleotide sequence ID" value="XM_002669763.1"/>
</dbReference>
<dbReference type="VEuPathDB" id="AmoebaDB:NAEGRDRAFT_53992"/>
<keyword evidence="4" id="KW-1185">Reference proteome</keyword>
<feature type="compositionally biased region" description="Low complexity" evidence="1">
    <location>
        <begin position="41"/>
        <end position="54"/>
    </location>
</feature>
<evidence type="ECO:0000256" key="1">
    <source>
        <dbReference type="SAM" id="MobiDB-lite"/>
    </source>
</evidence>
<organism evidence="4">
    <name type="scientific">Naegleria gruberi</name>
    <name type="common">Amoeba</name>
    <dbReference type="NCBI Taxonomy" id="5762"/>
    <lineage>
        <taxon>Eukaryota</taxon>
        <taxon>Discoba</taxon>
        <taxon>Heterolobosea</taxon>
        <taxon>Tetramitia</taxon>
        <taxon>Eutetramitia</taxon>
        <taxon>Vahlkampfiidae</taxon>
        <taxon>Naegleria</taxon>
    </lineage>
</organism>
<sequence length="146" mass="16132">MLGLCVALGAILSRIIFNEILAYQVEIVPVKKESKAESDETSSSCSSVEESSVSPNKQDEAQKKINNLVAIARAVVSKEEVILYEDLLHYASNCWPQPELTFDEAVKFLSDFQTKSSPENSTNTSKEEIVSNLIEDSQTPASIIKY</sequence>
<dbReference type="KEGG" id="ngr:NAEGRDRAFT_53992"/>
<gene>
    <name evidence="3" type="ORF">NAEGRDRAFT_53992</name>
</gene>
<feature type="signal peptide" evidence="2">
    <location>
        <begin position="1"/>
        <end position="22"/>
    </location>
</feature>
<dbReference type="InParanoid" id="D2W1L4"/>
<name>D2W1L4_NAEGR</name>
<evidence type="ECO:0000256" key="2">
    <source>
        <dbReference type="SAM" id="SignalP"/>
    </source>
</evidence>
<accession>D2W1L4</accession>
<dbReference type="Proteomes" id="UP000006671">
    <property type="component" value="Unassembled WGS sequence"/>
</dbReference>
<feature type="chain" id="PRO_5003038042" evidence="2">
    <location>
        <begin position="23"/>
        <end position="146"/>
    </location>
</feature>
<dbReference type="GeneID" id="8856661"/>
<protein>
    <submittedName>
        <fullName evidence="3">Predicted protein</fullName>
    </submittedName>
</protein>
<reference evidence="3 4" key="1">
    <citation type="journal article" date="2010" name="Cell">
        <title>The genome of Naegleria gruberi illuminates early eukaryotic versatility.</title>
        <authorList>
            <person name="Fritz-Laylin L.K."/>
            <person name="Prochnik S.E."/>
            <person name="Ginger M.L."/>
            <person name="Dacks J.B."/>
            <person name="Carpenter M.L."/>
            <person name="Field M.C."/>
            <person name="Kuo A."/>
            <person name="Paredez A."/>
            <person name="Chapman J."/>
            <person name="Pham J."/>
            <person name="Shu S."/>
            <person name="Neupane R."/>
            <person name="Cipriano M."/>
            <person name="Mancuso J."/>
            <person name="Tu H."/>
            <person name="Salamov A."/>
            <person name="Lindquist E."/>
            <person name="Shapiro H."/>
            <person name="Lucas S."/>
            <person name="Grigoriev I.V."/>
            <person name="Cande W.Z."/>
            <person name="Fulton C."/>
            <person name="Rokhsar D.S."/>
            <person name="Dawson S.C."/>
        </authorList>
    </citation>
    <scope>NUCLEOTIDE SEQUENCE [LARGE SCALE GENOMIC DNA]</scope>
    <source>
        <strain evidence="3 4">NEG-M</strain>
    </source>
</reference>
<evidence type="ECO:0000313" key="3">
    <source>
        <dbReference type="EMBL" id="EFC37065.1"/>
    </source>
</evidence>
<keyword evidence="2" id="KW-0732">Signal</keyword>
<proteinExistence type="predicted"/>